<keyword evidence="2" id="KW-1185">Reference proteome</keyword>
<proteinExistence type="predicted"/>
<protein>
    <submittedName>
        <fullName evidence="1">Uncharacterized protein</fullName>
    </submittedName>
</protein>
<dbReference type="AlphaFoldDB" id="A0AAD8IHF5"/>
<gene>
    <name evidence="1" type="ORF">POM88_023331</name>
</gene>
<reference evidence="1" key="1">
    <citation type="submission" date="2023-02" db="EMBL/GenBank/DDBJ databases">
        <title>Genome of toxic invasive species Heracleum sosnowskyi carries increased number of genes despite the absence of recent whole-genome duplications.</title>
        <authorList>
            <person name="Schelkunov M."/>
            <person name="Shtratnikova V."/>
            <person name="Makarenko M."/>
            <person name="Klepikova A."/>
            <person name="Omelchenko D."/>
            <person name="Novikova G."/>
            <person name="Obukhova E."/>
            <person name="Bogdanov V."/>
            <person name="Penin A."/>
            <person name="Logacheva M."/>
        </authorList>
    </citation>
    <scope>NUCLEOTIDE SEQUENCE</scope>
    <source>
        <strain evidence="1">Hsosn_3</strain>
        <tissue evidence="1">Leaf</tissue>
    </source>
</reference>
<accession>A0AAD8IHF5</accession>
<sequence length="180" mass="19495">MGELQNQVSDGSWTPQGHDDILSRALGLGDAAGSFVEWPKDLVTLGQDPISLEKNKGGLRNNRKEFLWHHTEVQCPQQEGGTECGFYVMRVSVQEAIPKGNQRDSGALGQIFYSRMLMIRCVCHGSQNGTNLQIIVPLTQGVDPLQVVPAPISNTVIPASTIQNPIYGMPQNPEDGGSGL</sequence>
<dbReference type="Proteomes" id="UP001237642">
    <property type="component" value="Unassembled WGS sequence"/>
</dbReference>
<comment type="caution">
    <text evidence="1">The sequence shown here is derived from an EMBL/GenBank/DDBJ whole genome shotgun (WGS) entry which is preliminary data.</text>
</comment>
<evidence type="ECO:0000313" key="2">
    <source>
        <dbReference type="Proteomes" id="UP001237642"/>
    </source>
</evidence>
<name>A0AAD8IHF5_9APIA</name>
<organism evidence="1 2">
    <name type="scientific">Heracleum sosnowskyi</name>
    <dbReference type="NCBI Taxonomy" id="360622"/>
    <lineage>
        <taxon>Eukaryota</taxon>
        <taxon>Viridiplantae</taxon>
        <taxon>Streptophyta</taxon>
        <taxon>Embryophyta</taxon>
        <taxon>Tracheophyta</taxon>
        <taxon>Spermatophyta</taxon>
        <taxon>Magnoliopsida</taxon>
        <taxon>eudicotyledons</taxon>
        <taxon>Gunneridae</taxon>
        <taxon>Pentapetalae</taxon>
        <taxon>asterids</taxon>
        <taxon>campanulids</taxon>
        <taxon>Apiales</taxon>
        <taxon>Apiaceae</taxon>
        <taxon>Apioideae</taxon>
        <taxon>apioid superclade</taxon>
        <taxon>Tordylieae</taxon>
        <taxon>Tordyliinae</taxon>
        <taxon>Heracleum</taxon>
    </lineage>
</organism>
<reference evidence="1" key="2">
    <citation type="submission" date="2023-05" db="EMBL/GenBank/DDBJ databases">
        <authorList>
            <person name="Schelkunov M.I."/>
        </authorList>
    </citation>
    <scope>NUCLEOTIDE SEQUENCE</scope>
    <source>
        <strain evidence="1">Hsosn_3</strain>
        <tissue evidence="1">Leaf</tissue>
    </source>
</reference>
<evidence type="ECO:0000313" key="1">
    <source>
        <dbReference type="EMBL" id="KAK1385596.1"/>
    </source>
</evidence>
<dbReference type="EMBL" id="JAUIZM010000005">
    <property type="protein sequence ID" value="KAK1385596.1"/>
    <property type="molecule type" value="Genomic_DNA"/>
</dbReference>